<keyword evidence="3" id="KW-1185">Reference proteome</keyword>
<comment type="caution">
    <text evidence="2">The sequence shown here is derived from an EMBL/GenBank/DDBJ whole genome shotgun (WGS) entry which is preliminary data.</text>
</comment>
<protein>
    <submittedName>
        <fullName evidence="2">Uncharacterized protein</fullName>
    </submittedName>
</protein>
<reference evidence="2" key="1">
    <citation type="submission" date="2020-07" db="EMBL/GenBank/DDBJ databases">
        <authorList>
            <person name="Rajewski A."/>
        </authorList>
    </citation>
    <scope>NUCLEOTIDE SEQUENCE</scope>
    <source>
        <strain evidence="2">AR-01</strain>
    </source>
</reference>
<feature type="non-terminal residue" evidence="2">
    <location>
        <position position="83"/>
    </location>
</feature>
<name>A0ABS8V6V7_DATST</name>
<evidence type="ECO:0000313" key="2">
    <source>
        <dbReference type="EMBL" id="MCD9642454.1"/>
    </source>
</evidence>
<accession>A0ABS8V6V7</accession>
<dbReference type="EMBL" id="JACEIK010003551">
    <property type="protein sequence ID" value="MCD9642158.1"/>
    <property type="molecule type" value="Genomic_DNA"/>
</dbReference>
<organism evidence="2 3">
    <name type="scientific">Datura stramonium</name>
    <name type="common">Jimsonweed</name>
    <name type="synonym">Common thornapple</name>
    <dbReference type="NCBI Taxonomy" id="4076"/>
    <lineage>
        <taxon>Eukaryota</taxon>
        <taxon>Viridiplantae</taxon>
        <taxon>Streptophyta</taxon>
        <taxon>Embryophyta</taxon>
        <taxon>Tracheophyta</taxon>
        <taxon>Spermatophyta</taxon>
        <taxon>Magnoliopsida</taxon>
        <taxon>eudicotyledons</taxon>
        <taxon>Gunneridae</taxon>
        <taxon>Pentapetalae</taxon>
        <taxon>asterids</taxon>
        <taxon>lamiids</taxon>
        <taxon>Solanales</taxon>
        <taxon>Solanaceae</taxon>
        <taxon>Solanoideae</taxon>
        <taxon>Datureae</taxon>
        <taxon>Datura</taxon>
    </lineage>
</organism>
<dbReference type="Proteomes" id="UP000823775">
    <property type="component" value="Unassembled WGS sequence"/>
</dbReference>
<evidence type="ECO:0000313" key="3">
    <source>
        <dbReference type="Proteomes" id="UP000823775"/>
    </source>
</evidence>
<evidence type="ECO:0000313" key="1">
    <source>
        <dbReference type="EMBL" id="MCD9642158.1"/>
    </source>
</evidence>
<sequence>MDDYSGDHLESDAKNDGRDMYYKSCVESSGYDYSNTGRAYDESHQIYDLSKTHNLCNEYYSDESFDHDEISYGDESAYVGVES</sequence>
<dbReference type="EMBL" id="JACEIK010003625">
    <property type="protein sequence ID" value="MCD9642454.1"/>
    <property type="molecule type" value="Genomic_DNA"/>
</dbReference>
<reference evidence="2 3" key="2">
    <citation type="journal article" date="2021" name="BMC Genomics">
        <title>Datura genome reveals duplications of psychoactive alkaloid biosynthetic genes and high mutation rate following tissue culture.</title>
        <authorList>
            <person name="Rajewski A."/>
            <person name="Carter-House D."/>
            <person name="Stajich J."/>
            <person name="Litt A."/>
        </authorList>
    </citation>
    <scope>NUCLEOTIDE SEQUENCE [LARGE SCALE GENOMIC DNA]</scope>
    <source>
        <strain evidence="2">AR-01</strain>
    </source>
</reference>
<gene>
    <name evidence="1" type="ORF">HAX54_028841</name>
    <name evidence="2" type="ORF">HAX54_029283</name>
</gene>
<proteinExistence type="predicted"/>